<dbReference type="PANTHER" id="PTHR33884">
    <property type="entry name" value="UPF0410 PROTEIN YMGE"/>
    <property type="match status" value="1"/>
</dbReference>
<evidence type="ECO:0000256" key="1">
    <source>
        <dbReference type="ARBA" id="ARBA00004651"/>
    </source>
</evidence>
<dbReference type="RefSeq" id="WP_026817117.1">
    <property type="nucleotide sequence ID" value="NZ_AUFF01000006.1"/>
</dbReference>
<keyword evidence="4 7" id="KW-0812">Transmembrane</keyword>
<dbReference type="GO" id="GO:0005886">
    <property type="term" value="C:plasma membrane"/>
    <property type="evidence" value="ECO:0007669"/>
    <property type="project" value="UniProtKB-SubCell"/>
</dbReference>
<dbReference type="Proteomes" id="UP000029391">
    <property type="component" value="Unassembled WGS sequence"/>
</dbReference>
<evidence type="ECO:0000256" key="5">
    <source>
        <dbReference type="ARBA" id="ARBA00022989"/>
    </source>
</evidence>
<evidence type="ECO:0000256" key="3">
    <source>
        <dbReference type="ARBA" id="ARBA00022475"/>
    </source>
</evidence>
<protein>
    <recommendedName>
        <fullName evidence="10">Transglycosylase</fullName>
    </recommendedName>
</protein>
<accession>A0A091BG44</accession>
<comment type="caution">
    <text evidence="8">The sequence shown here is derived from an EMBL/GenBank/DDBJ whole genome shotgun (WGS) entry which is preliminary data.</text>
</comment>
<dbReference type="Pfam" id="PF04226">
    <property type="entry name" value="Transgly_assoc"/>
    <property type="match status" value="1"/>
</dbReference>
<evidence type="ECO:0000313" key="9">
    <source>
        <dbReference type="Proteomes" id="UP000029391"/>
    </source>
</evidence>
<feature type="transmembrane region" description="Helical" evidence="7">
    <location>
        <begin position="31"/>
        <end position="48"/>
    </location>
</feature>
<gene>
    <name evidence="8" type="ORF">P873_06040</name>
</gene>
<dbReference type="eggNOG" id="COG2261">
    <property type="taxonomic scope" value="Bacteria"/>
</dbReference>
<evidence type="ECO:0000256" key="7">
    <source>
        <dbReference type="SAM" id="Phobius"/>
    </source>
</evidence>
<keyword evidence="9" id="KW-1185">Reference proteome</keyword>
<evidence type="ECO:0000256" key="4">
    <source>
        <dbReference type="ARBA" id="ARBA00022692"/>
    </source>
</evidence>
<keyword evidence="5 7" id="KW-1133">Transmembrane helix</keyword>
<comment type="similarity">
    <text evidence="2">Belongs to the UPF0410 family.</text>
</comment>
<keyword evidence="6 7" id="KW-0472">Membrane</keyword>
<name>A0A091BG44_9GAMM</name>
<evidence type="ECO:0000313" key="8">
    <source>
        <dbReference type="EMBL" id="KFN50721.1"/>
    </source>
</evidence>
<proteinExistence type="inferred from homology"/>
<dbReference type="STRING" id="1121013.GCA_000426365_02127"/>
<dbReference type="AlphaFoldDB" id="A0A091BG44"/>
<feature type="transmembrane region" description="Helical" evidence="7">
    <location>
        <begin position="6"/>
        <end position="24"/>
    </location>
</feature>
<feature type="transmembrane region" description="Helical" evidence="7">
    <location>
        <begin position="60"/>
        <end position="80"/>
    </location>
</feature>
<sequence>MSVIQIAVFLLIGALAGWLAGVVMKGRGYGVVVNIVIGVIGAFFGGWLLPKFGLRFGGEIGLFITAFIGAVILVAIARVLRKA</sequence>
<organism evidence="8 9">
    <name type="scientific">Arenimonas composti TR7-09 = DSM 18010</name>
    <dbReference type="NCBI Taxonomy" id="1121013"/>
    <lineage>
        <taxon>Bacteria</taxon>
        <taxon>Pseudomonadati</taxon>
        <taxon>Pseudomonadota</taxon>
        <taxon>Gammaproteobacteria</taxon>
        <taxon>Lysobacterales</taxon>
        <taxon>Lysobacteraceae</taxon>
        <taxon>Arenimonas</taxon>
    </lineage>
</organism>
<evidence type="ECO:0008006" key="10">
    <source>
        <dbReference type="Google" id="ProtNLM"/>
    </source>
</evidence>
<dbReference type="PANTHER" id="PTHR33884:SF3">
    <property type="entry name" value="UPF0410 PROTEIN YMGE"/>
    <property type="match status" value="1"/>
</dbReference>
<comment type="subcellular location">
    <subcellularLocation>
        <location evidence="1">Cell membrane</location>
        <topology evidence="1">Multi-pass membrane protein</topology>
    </subcellularLocation>
</comment>
<evidence type="ECO:0000256" key="6">
    <source>
        <dbReference type="ARBA" id="ARBA00023136"/>
    </source>
</evidence>
<keyword evidence="3" id="KW-1003">Cell membrane</keyword>
<reference evidence="8 9" key="1">
    <citation type="submission" date="2013-09" db="EMBL/GenBank/DDBJ databases">
        <title>Genome sequencing of Arenimonas composti.</title>
        <authorList>
            <person name="Chen F."/>
            <person name="Wang G."/>
        </authorList>
    </citation>
    <scope>NUCLEOTIDE SEQUENCE [LARGE SCALE GENOMIC DNA]</scope>
    <source>
        <strain evidence="8 9">TR7-09</strain>
    </source>
</reference>
<evidence type="ECO:0000256" key="2">
    <source>
        <dbReference type="ARBA" id="ARBA00011006"/>
    </source>
</evidence>
<dbReference type="EMBL" id="AWXU01000017">
    <property type="protein sequence ID" value="KFN50721.1"/>
    <property type="molecule type" value="Genomic_DNA"/>
</dbReference>
<dbReference type="InterPro" id="IPR007341">
    <property type="entry name" value="Transgly_assoc"/>
</dbReference>